<keyword evidence="3" id="KW-1185">Reference proteome</keyword>
<accession>A0AA36CE85</accession>
<reference evidence="2" key="1">
    <citation type="submission" date="2023-06" db="EMBL/GenBank/DDBJ databases">
        <authorList>
            <person name="Delattre M."/>
        </authorList>
    </citation>
    <scope>NUCLEOTIDE SEQUENCE</scope>
    <source>
        <strain evidence="2">AF72</strain>
    </source>
</reference>
<dbReference type="EMBL" id="CATQJA010001244">
    <property type="protein sequence ID" value="CAJ0566459.1"/>
    <property type="molecule type" value="Genomic_DNA"/>
</dbReference>
<dbReference type="AlphaFoldDB" id="A0AA36CE85"/>
<name>A0AA36CE85_9BILA</name>
<feature type="non-terminal residue" evidence="2">
    <location>
        <position position="1"/>
    </location>
</feature>
<feature type="compositionally biased region" description="Polar residues" evidence="1">
    <location>
        <begin position="87"/>
        <end position="107"/>
    </location>
</feature>
<comment type="caution">
    <text evidence="2">The sequence shown here is derived from an EMBL/GenBank/DDBJ whole genome shotgun (WGS) entry which is preliminary data.</text>
</comment>
<feature type="compositionally biased region" description="Low complexity" evidence="1">
    <location>
        <begin position="58"/>
        <end position="67"/>
    </location>
</feature>
<evidence type="ECO:0000313" key="3">
    <source>
        <dbReference type="Proteomes" id="UP001177023"/>
    </source>
</evidence>
<feature type="compositionally biased region" description="Basic residues" evidence="1">
    <location>
        <begin position="24"/>
        <end position="39"/>
    </location>
</feature>
<gene>
    <name evidence="2" type="ORF">MSPICULIGERA_LOCUS5061</name>
</gene>
<evidence type="ECO:0000256" key="1">
    <source>
        <dbReference type="SAM" id="MobiDB-lite"/>
    </source>
</evidence>
<sequence>MAKVKTRRHLREKSSSSDDEQSPRRRRKETRPKTGKRSNKAVVLTPEFDKLLEPRPQPVSVSQQTQQEKMERMIKLTIEQAEGLLDQESQSQRPPTQQNSLQSNDSQAFEWDPATLQGDLRQKFTKLFLDTQRKPGN</sequence>
<dbReference type="Proteomes" id="UP001177023">
    <property type="component" value="Unassembled WGS sequence"/>
</dbReference>
<proteinExistence type="predicted"/>
<organism evidence="2 3">
    <name type="scientific">Mesorhabditis spiculigera</name>
    <dbReference type="NCBI Taxonomy" id="96644"/>
    <lineage>
        <taxon>Eukaryota</taxon>
        <taxon>Metazoa</taxon>
        <taxon>Ecdysozoa</taxon>
        <taxon>Nematoda</taxon>
        <taxon>Chromadorea</taxon>
        <taxon>Rhabditida</taxon>
        <taxon>Rhabditina</taxon>
        <taxon>Rhabditomorpha</taxon>
        <taxon>Rhabditoidea</taxon>
        <taxon>Rhabditidae</taxon>
        <taxon>Mesorhabditinae</taxon>
        <taxon>Mesorhabditis</taxon>
    </lineage>
</organism>
<feature type="compositionally biased region" description="Basic residues" evidence="1">
    <location>
        <begin position="1"/>
        <end position="11"/>
    </location>
</feature>
<feature type="region of interest" description="Disordered" evidence="1">
    <location>
        <begin position="1"/>
        <end position="116"/>
    </location>
</feature>
<evidence type="ECO:0000313" key="2">
    <source>
        <dbReference type="EMBL" id="CAJ0566459.1"/>
    </source>
</evidence>
<protein>
    <submittedName>
        <fullName evidence="2">Uncharacterized protein</fullName>
    </submittedName>
</protein>